<name>A0A1K2HXV7_9HYPH</name>
<dbReference type="Pfam" id="PF00582">
    <property type="entry name" value="Usp"/>
    <property type="match status" value="1"/>
</dbReference>
<keyword evidence="4" id="KW-1185">Reference proteome</keyword>
<evidence type="ECO:0000256" key="1">
    <source>
        <dbReference type="ARBA" id="ARBA00008791"/>
    </source>
</evidence>
<dbReference type="Proteomes" id="UP000183447">
    <property type="component" value="Unassembled WGS sequence"/>
</dbReference>
<dbReference type="SUPFAM" id="SSF52402">
    <property type="entry name" value="Adenine nucleotide alpha hydrolases-like"/>
    <property type="match status" value="1"/>
</dbReference>
<dbReference type="AlphaFoldDB" id="A0A1K2HXV7"/>
<evidence type="ECO:0000259" key="2">
    <source>
        <dbReference type="Pfam" id="PF00582"/>
    </source>
</evidence>
<reference evidence="3 4" key="1">
    <citation type="submission" date="2016-11" db="EMBL/GenBank/DDBJ databases">
        <authorList>
            <person name="Jaros S."/>
            <person name="Januszkiewicz K."/>
            <person name="Wedrychowicz H."/>
        </authorList>
    </citation>
    <scope>NUCLEOTIDE SEQUENCE [LARGE SCALE GENOMIC DNA]</scope>
    <source>
        <strain evidence="3 4">ATCC 23634</strain>
    </source>
</reference>
<dbReference type="InterPro" id="IPR006016">
    <property type="entry name" value="UspA"/>
</dbReference>
<dbReference type="EMBL" id="FPKU01000002">
    <property type="protein sequence ID" value="SFZ84545.1"/>
    <property type="molecule type" value="Genomic_DNA"/>
</dbReference>
<accession>A0A1K2HXV7</accession>
<evidence type="ECO:0000313" key="3">
    <source>
        <dbReference type="EMBL" id="SFZ84545.1"/>
    </source>
</evidence>
<feature type="domain" description="UspA" evidence="2">
    <location>
        <begin position="203"/>
        <end position="271"/>
    </location>
</feature>
<comment type="similarity">
    <text evidence="1">Belongs to the universal stress protein A family.</text>
</comment>
<gene>
    <name evidence="3" type="ORF">SAMN02983003_2075</name>
</gene>
<dbReference type="InterPro" id="IPR006015">
    <property type="entry name" value="Universal_stress_UspA"/>
</dbReference>
<dbReference type="CDD" id="cd00293">
    <property type="entry name" value="USP-like"/>
    <property type="match status" value="1"/>
</dbReference>
<sequence length="274" mass="29126">MLNDVLIPLRTQPLPDTPETARSLLRLAATFCTHASLCPLEVSVRRMRHWSAAFSGLGEASVFERVSRENADCLLAVAKESHQISVSARVLPIVLGETMSSLSLAARCHDMTMIAFTDPKAGAALAEVALFGTGRPAMLIPSAIPDGPRPFARVAIAWDGSATASRALRDAMPLIVAADKVVVINAPADKALESGCERGLTDYLARRRINAKFVKVDTEILDIGLALQHSAGVAGADLLVMGAYGHSRLQQFILGGATRGVLTNLQLPVLMSHS</sequence>
<organism evidence="3 4">
    <name type="scientific">Devosia enhydra</name>
    <dbReference type="NCBI Taxonomy" id="665118"/>
    <lineage>
        <taxon>Bacteria</taxon>
        <taxon>Pseudomonadati</taxon>
        <taxon>Pseudomonadota</taxon>
        <taxon>Alphaproteobacteria</taxon>
        <taxon>Hyphomicrobiales</taxon>
        <taxon>Devosiaceae</taxon>
        <taxon>Devosia</taxon>
    </lineage>
</organism>
<dbReference type="PRINTS" id="PR01438">
    <property type="entry name" value="UNVRSLSTRESS"/>
</dbReference>
<protein>
    <submittedName>
        <fullName evidence="3">Nucleotide-binding universal stress protein, UspA family</fullName>
    </submittedName>
</protein>
<dbReference type="Gene3D" id="3.40.50.12370">
    <property type="match status" value="1"/>
</dbReference>
<evidence type="ECO:0000313" key="4">
    <source>
        <dbReference type="Proteomes" id="UP000183447"/>
    </source>
</evidence>
<dbReference type="STRING" id="665118.SAMN02983003_2075"/>
<proteinExistence type="inferred from homology"/>